<name>A0A0K9PIV5_ZOSMR</name>
<dbReference type="InterPro" id="IPR007527">
    <property type="entry name" value="Znf_SWIM"/>
</dbReference>
<evidence type="ECO:0000313" key="9">
    <source>
        <dbReference type="Proteomes" id="UP000036987"/>
    </source>
</evidence>
<sequence>MMDSVLMHEVDVDVEPNMSFPIEVEDNNMMETIGQCGREESMDAPLLGVVELGEIGVGEVGGVVEVVEEVEGGERGGEMVLMEMDESKMEYSSNPAIGLEFESAEAARSFYSAYADRVGFRVRNSKSFTSRVDETVIMRRFVCSKQGRPTKKDPFDVTKKRRNRVSSREGCKAMFQVNRRENGRWVVSRCIAEHCHPLGVIHNTSPSMLKKLTKKPWELIIGPSASESPKNGLGAGGGVVQSLLEYFKRKQADNPAFFYALQVDKNNCVSNVYWTDARAKMAYSYFGDAVRLDLSCKENKRLVPFAAFTGVNHHGQLCVFGCAFMTNESEASFTWLFQTWITSMSGRCPISLVTVLDDVIEASSEKVLPSVCHRFCKRDIFSKCKVKLADTYASHPSFKVEFKKLVNESESVEQFEVGWNEFLVKYYVENDVWLQHLYSIRQKWIPTFVRYTFFAEIQTPKLETVHKFFQRHTITTTTLRDIVTQFDKAIISQYEIEVLSDSTTICSRPVLQSPSTMEKHASDVYTREIFDVFQAELAGSSGLLVDKIEDELQNRFRVTKVEDSTFPHIVAYNPSEKIIRCTCCKFEFSGVVCRHILRVCLAVGIMTLPENYILRRWTKNAKCSLLLSEHNAPFPPDCLKAFKWRCNDLCRDAIRYAEEGATSTLIYKVAKDALQKAFSDVFASKKYVYSMGPGS</sequence>
<dbReference type="InterPro" id="IPR031052">
    <property type="entry name" value="FHY3/FAR1"/>
</dbReference>
<evidence type="ECO:0000256" key="3">
    <source>
        <dbReference type="ARBA" id="ARBA00022771"/>
    </source>
</evidence>
<dbReference type="OrthoDB" id="1927586at2759"/>
<proteinExistence type="inferred from homology"/>
<feature type="domain" description="SWIM-type" evidence="7">
    <location>
        <begin position="566"/>
        <end position="604"/>
    </location>
</feature>
<evidence type="ECO:0000313" key="8">
    <source>
        <dbReference type="EMBL" id="KMZ68147.1"/>
    </source>
</evidence>
<dbReference type="EMBL" id="LFYR01000863">
    <property type="protein sequence ID" value="KMZ68147.1"/>
    <property type="molecule type" value="Genomic_DNA"/>
</dbReference>
<dbReference type="GO" id="GO:0005634">
    <property type="term" value="C:nucleus"/>
    <property type="evidence" value="ECO:0007669"/>
    <property type="project" value="UniProtKB-SubCell"/>
</dbReference>
<dbReference type="InterPro" id="IPR006564">
    <property type="entry name" value="Znf_PMZ"/>
</dbReference>
<evidence type="ECO:0000256" key="1">
    <source>
        <dbReference type="ARBA" id="ARBA00005889"/>
    </source>
</evidence>
<dbReference type="GO" id="GO:0006355">
    <property type="term" value="P:regulation of DNA-templated transcription"/>
    <property type="evidence" value="ECO:0007669"/>
    <property type="project" value="UniProtKB-UniRule"/>
</dbReference>
<keyword evidence="2 6" id="KW-0479">Metal-binding</keyword>
<dbReference type="Proteomes" id="UP000036987">
    <property type="component" value="Unassembled WGS sequence"/>
</dbReference>
<organism evidence="8 9">
    <name type="scientific">Zostera marina</name>
    <name type="common">Eelgrass</name>
    <dbReference type="NCBI Taxonomy" id="29655"/>
    <lineage>
        <taxon>Eukaryota</taxon>
        <taxon>Viridiplantae</taxon>
        <taxon>Streptophyta</taxon>
        <taxon>Embryophyta</taxon>
        <taxon>Tracheophyta</taxon>
        <taxon>Spermatophyta</taxon>
        <taxon>Magnoliopsida</taxon>
        <taxon>Liliopsida</taxon>
        <taxon>Zosteraceae</taxon>
        <taxon>Zostera</taxon>
    </lineage>
</organism>
<evidence type="ECO:0000259" key="7">
    <source>
        <dbReference type="PROSITE" id="PS50966"/>
    </source>
</evidence>
<keyword evidence="9" id="KW-1185">Reference proteome</keyword>
<gene>
    <name evidence="8" type="ORF">ZOSMA_249G00080</name>
</gene>
<dbReference type="InterPro" id="IPR018289">
    <property type="entry name" value="MULE_transposase_dom"/>
</dbReference>
<evidence type="ECO:0000256" key="6">
    <source>
        <dbReference type="RuleBase" id="RU367018"/>
    </source>
</evidence>
<dbReference type="GO" id="GO:0008270">
    <property type="term" value="F:zinc ion binding"/>
    <property type="evidence" value="ECO:0007669"/>
    <property type="project" value="UniProtKB-UniRule"/>
</dbReference>
<dbReference type="Pfam" id="PF04434">
    <property type="entry name" value="SWIM"/>
    <property type="match status" value="1"/>
</dbReference>
<evidence type="ECO:0000256" key="5">
    <source>
        <dbReference type="PROSITE-ProRule" id="PRU00325"/>
    </source>
</evidence>
<accession>A0A0K9PIV5</accession>
<dbReference type="PROSITE" id="PS50966">
    <property type="entry name" value="ZF_SWIM"/>
    <property type="match status" value="1"/>
</dbReference>
<keyword evidence="4 6" id="KW-0862">Zinc</keyword>
<reference evidence="9" key="1">
    <citation type="journal article" date="2016" name="Nature">
        <title>The genome of the seagrass Zostera marina reveals angiosperm adaptation to the sea.</title>
        <authorList>
            <person name="Olsen J.L."/>
            <person name="Rouze P."/>
            <person name="Verhelst B."/>
            <person name="Lin Y.-C."/>
            <person name="Bayer T."/>
            <person name="Collen J."/>
            <person name="Dattolo E."/>
            <person name="De Paoli E."/>
            <person name="Dittami S."/>
            <person name="Maumus F."/>
            <person name="Michel G."/>
            <person name="Kersting A."/>
            <person name="Lauritano C."/>
            <person name="Lohaus R."/>
            <person name="Toepel M."/>
            <person name="Tonon T."/>
            <person name="Vanneste K."/>
            <person name="Amirebrahimi M."/>
            <person name="Brakel J."/>
            <person name="Bostroem C."/>
            <person name="Chovatia M."/>
            <person name="Grimwood J."/>
            <person name="Jenkins J.W."/>
            <person name="Jueterbock A."/>
            <person name="Mraz A."/>
            <person name="Stam W.T."/>
            <person name="Tice H."/>
            <person name="Bornberg-Bauer E."/>
            <person name="Green P.J."/>
            <person name="Pearson G.A."/>
            <person name="Procaccini G."/>
            <person name="Duarte C.M."/>
            <person name="Schmutz J."/>
            <person name="Reusch T.B.H."/>
            <person name="Van de Peer Y."/>
        </authorList>
    </citation>
    <scope>NUCLEOTIDE SEQUENCE [LARGE SCALE GENOMIC DNA]</scope>
    <source>
        <strain evidence="9">cv. Finnish</strain>
    </source>
</reference>
<dbReference type="SMART" id="SM00575">
    <property type="entry name" value="ZnF_PMZ"/>
    <property type="match status" value="1"/>
</dbReference>
<dbReference type="AlphaFoldDB" id="A0A0K9PIV5"/>
<dbReference type="PANTHER" id="PTHR31669:SF179">
    <property type="entry name" value="PROTEIN FAR1-RELATED SEQUENCE 5"/>
    <property type="match status" value="1"/>
</dbReference>
<dbReference type="Pfam" id="PF03101">
    <property type="entry name" value="FAR1"/>
    <property type="match status" value="1"/>
</dbReference>
<dbReference type="InterPro" id="IPR004330">
    <property type="entry name" value="FAR1_DNA_bnd_dom"/>
</dbReference>
<dbReference type="Pfam" id="PF10551">
    <property type="entry name" value="MULE"/>
    <property type="match status" value="1"/>
</dbReference>
<keyword evidence="3 5" id="KW-0863">Zinc-finger</keyword>
<comment type="subcellular location">
    <subcellularLocation>
        <location evidence="6">Nucleus</location>
    </subcellularLocation>
</comment>
<protein>
    <recommendedName>
        <fullName evidence="6">Protein FAR1-RELATED SEQUENCE</fullName>
    </recommendedName>
</protein>
<keyword evidence="6" id="KW-0539">Nucleus</keyword>
<dbReference type="OMA" id="WNILSRT"/>
<evidence type="ECO:0000256" key="2">
    <source>
        <dbReference type="ARBA" id="ARBA00022723"/>
    </source>
</evidence>
<evidence type="ECO:0000256" key="4">
    <source>
        <dbReference type="ARBA" id="ARBA00022833"/>
    </source>
</evidence>
<dbReference type="PANTHER" id="PTHR31669">
    <property type="entry name" value="PROTEIN FAR1-RELATED SEQUENCE 10-RELATED"/>
    <property type="match status" value="1"/>
</dbReference>
<comment type="function">
    <text evidence="6">Putative transcription activator involved in regulating light control of development.</text>
</comment>
<comment type="similarity">
    <text evidence="1 6">Belongs to the FHY3/FAR1 family.</text>
</comment>
<comment type="caution">
    <text evidence="8">The sequence shown here is derived from an EMBL/GenBank/DDBJ whole genome shotgun (WGS) entry which is preliminary data.</text>
</comment>
<dbReference type="STRING" id="29655.A0A0K9PIV5"/>